<gene>
    <name evidence="1" type="primary">TIAL1</name>
</gene>
<sequence>MMEDDGQPRTLHTQAKTYGSIFRKQYGV</sequence>
<dbReference type="Proteomes" id="UP000005640">
    <property type="component" value="Chromosome 10"/>
</dbReference>
<dbReference type="ExpressionAtlas" id="A0A087WX93">
    <property type="expression patterns" value="baseline and differential"/>
</dbReference>
<reference evidence="1" key="4">
    <citation type="submission" date="2025-08" db="UniProtKB">
        <authorList>
            <consortium name="Ensembl"/>
        </authorList>
    </citation>
    <scope>IDENTIFICATION</scope>
</reference>
<dbReference type="HOGENOM" id="CLU_3413047_0_0_1"/>
<dbReference type="OpenTargets" id="ENSG00000151923"/>
<dbReference type="Ensembl" id="ENST00000479729.1">
    <property type="protein sequence ID" value="ENSP00000480825.1"/>
    <property type="gene ID" value="ENSG00000151923.19"/>
</dbReference>
<evidence type="ECO:0007829" key="3">
    <source>
        <dbReference type="PeptideAtlas" id="A0A087WX93"/>
    </source>
</evidence>
<dbReference type="UCSC" id="uc057wiw.1">
    <property type="organism name" value="human"/>
</dbReference>
<accession>A0A087WX93</accession>
<dbReference type="EMBL" id="AC012468">
    <property type="status" value="NOT_ANNOTATED_CDS"/>
    <property type="molecule type" value="Genomic_DNA"/>
</dbReference>
<organism evidence="1 2">
    <name type="scientific">Homo sapiens</name>
    <name type="common">Human</name>
    <dbReference type="NCBI Taxonomy" id="9606"/>
    <lineage>
        <taxon>Eukaryota</taxon>
        <taxon>Metazoa</taxon>
        <taxon>Chordata</taxon>
        <taxon>Craniata</taxon>
        <taxon>Vertebrata</taxon>
        <taxon>Euteleostomi</taxon>
        <taxon>Mammalia</taxon>
        <taxon>Eutheria</taxon>
        <taxon>Euarchontoglires</taxon>
        <taxon>Primates</taxon>
        <taxon>Haplorrhini</taxon>
        <taxon>Catarrhini</taxon>
        <taxon>Hominidae</taxon>
        <taxon>Homo</taxon>
    </lineage>
</organism>
<reference evidence="1" key="5">
    <citation type="submission" date="2025-09" db="UniProtKB">
        <authorList>
            <consortium name="Ensembl"/>
        </authorList>
    </citation>
    <scope>IDENTIFICATION</scope>
</reference>
<reference evidence="1" key="2">
    <citation type="journal article" date="2004" name="Nature">
        <title>The DNA sequence and comparative analysis of human chromosome 10.</title>
        <authorList>
            <person name="Deloukas P."/>
            <person name="Earthrowl M.E."/>
            <person name="Grafham D.V."/>
            <person name="Rubenfield M."/>
            <person name="French L."/>
            <person name="Steward C.A."/>
            <person name="Sims S.K."/>
            <person name="Jones M.C."/>
            <person name="Searle S."/>
            <person name="Scott C."/>
            <person name="Howe K."/>
            <person name="Hunt S.E."/>
            <person name="Andrews T.D."/>
            <person name="Gilbert J.G."/>
            <person name="Swarbreck D."/>
            <person name="Ashurst J.L."/>
            <person name="Taylor A."/>
            <person name="Battles J."/>
            <person name="Bird C.P."/>
            <person name="Ainscough R."/>
            <person name="Almeida J.P."/>
            <person name="Ashwell R.I."/>
            <person name="Ambrose K.D."/>
            <person name="Babbage A.K."/>
            <person name="Bagguley C.L."/>
            <person name="Bailey J."/>
            <person name="Banerjee R."/>
            <person name="Bates K."/>
            <person name="Beasley H."/>
            <person name="Bray-Allen S."/>
            <person name="Brown A.J."/>
            <person name="Brown J.Y."/>
            <person name="Burford D.C."/>
            <person name="Burrill W."/>
            <person name="Burton J."/>
            <person name="Cahill P."/>
            <person name="Camire D."/>
            <person name="Carter N.P."/>
            <person name="Chapman J.C."/>
            <person name="Clark S.Y."/>
            <person name="Clarke G."/>
            <person name="Clee C.M."/>
            <person name="Clegg S."/>
            <person name="Corby N."/>
            <person name="Coulson A."/>
            <person name="Dhami P."/>
            <person name="Dutta I."/>
            <person name="Dunn M."/>
            <person name="Faulkner L."/>
            <person name="Frankish A."/>
            <person name="Frankland J.A."/>
            <person name="Garner P."/>
            <person name="Garnett J."/>
            <person name="Gribble S."/>
            <person name="Griffiths C."/>
            <person name="Grocock R."/>
            <person name="Gustafson E."/>
            <person name="Hammond S."/>
            <person name="Harley J.L."/>
            <person name="Hart E."/>
            <person name="Heath P.D."/>
            <person name="Ho T.P."/>
            <person name="Hopkins B."/>
            <person name="Horne J."/>
            <person name="Howden P.J."/>
            <person name="Huckle E."/>
            <person name="Hynds C."/>
            <person name="Johnson C."/>
            <person name="Johnson D."/>
            <person name="Kana A."/>
            <person name="Kay M."/>
            <person name="Kimberley A.M."/>
            <person name="Kershaw J.K."/>
            <person name="Kokkinaki M."/>
            <person name="Laird G.K."/>
            <person name="Lawlor S."/>
            <person name="Lee H.M."/>
            <person name="Leongamornlert D.A."/>
            <person name="Laird G."/>
            <person name="Lloyd C."/>
            <person name="Lloyd D.M."/>
            <person name="Loveland J."/>
            <person name="Lovell J."/>
            <person name="McLaren S."/>
            <person name="McLay K.E."/>
            <person name="McMurray A."/>
            <person name="Mashreghi-Mohammadi M."/>
            <person name="Matthews L."/>
            <person name="Milne S."/>
            <person name="Nickerson T."/>
            <person name="Nguyen M."/>
            <person name="Overton-Larty E."/>
            <person name="Palmer S.A."/>
            <person name="Pearce A.V."/>
            <person name="Peck A.I."/>
            <person name="Pelan S."/>
            <person name="Phillimore B."/>
            <person name="Porter K."/>
            <person name="Rice C.M."/>
            <person name="Rogosin A."/>
            <person name="Ross M.T."/>
            <person name="Sarafidou T."/>
            <person name="Sehra H.K."/>
            <person name="Shownkeen R."/>
            <person name="Skuce C.D."/>
            <person name="Smith M."/>
            <person name="Standring L."/>
            <person name="Sycamore N."/>
            <person name="Tester J."/>
            <person name="Thorpe A."/>
            <person name="Torcasso W."/>
            <person name="Tracey A."/>
            <person name="Tromans A."/>
            <person name="Tsolas J."/>
            <person name="Wall M."/>
            <person name="Walsh J."/>
            <person name="Wang H."/>
            <person name="Weinstock K."/>
            <person name="West A.P."/>
            <person name="Willey D.L."/>
            <person name="Whitehead S.L."/>
            <person name="Wilming L."/>
            <person name="Wray P.W."/>
            <person name="Young L."/>
            <person name="Chen Y."/>
            <person name="Lovering R.C."/>
            <person name="Moschonas N.K."/>
            <person name="Siebert R."/>
            <person name="Fechtel K."/>
            <person name="Bentley D."/>
            <person name="Durbin R."/>
            <person name="Hubbard T."/>
            <person name="Doucette-Stamm L."/>
            <person name="Beck S."/>
            <person name="Smith D.R."/>
            <person name="Rogers J."/>
        </authorList>
    </citation>
    <scope>NUCLEOTIDE SEQUENCE [LARGE SCALE GENOMIC DNA]</scope>
</reference>
<protein>
    <submittedName>
        <fullName evidence="1">TIA1 cytotoxic granule associated RNA binding protein like 1</fullName>
    </submittedName>
</protein>
<dbReference type="Bgee" id="ENSG00000151923">
    <property type="expression patterns" value="Expressed in right uterine tube and 208 other cell types or tissues"/>
</dbReference>
<dbReference type="AlphaFoldDB" id="A0A087WX93"/>
<keyword evidence="2" id="KW-1185">Reference proteome</keyword>
<dbReference type="GeneTree" id="ENSGT00940000160482"/>
<dbReference type="HGNC" id="HGNC:11804">
    <property type="gene designation" value="TIAL1"/>
</dbReference>
<dbReference type="OrthoDB" id="439808at2759"/>
<dbReference type="VEuPathDB" id="HostDB:ENSG00000151923"/>
<evidence type="ECO:0000313" key="2">
    <source>
        <dbReference type="Proteomes" id="UP000005640"/>
    </source>
</evidence>
<evidence type="ECO:0000313" key="1">
    <source>
        <dbReference type="Ensembl" id="ENSP00000480825.1"/>
    </source>
</evidence>
<reference evidence="1 2" key="3">
    <citation type="journal article" date="2004" name="Nature">
        <title>Finishing the euchromatic sequence of the human genome.</title>
        <authorList>
            <consortium name="International Human Genome Sequencing Consortium"/>
        </authorList>
    </citation>
    <scope>NUCLEOTIDE SEQUENCE [LARGE SCALE GENOMIC DNA]</scope>
</reference>
<reference evidence="1 2" key="1">
    <citation type="journal article" date="2001" name="Nature">
        <title>Initial sequencing and analysis of the human genome.</title>
        <authorList>
            <consortium name="International Human Genome Sequencing Consortium"/>
            <person name="Lander E.S."/>
            <person name="Linton L.M."/>
            <person name="Birren B."/>
            <person name="Nusbaum C."/>
            <person name="Zody M.C."/>
            <person name="Baldwin J."/>
            <person name="Devon K."/>
            <person name="Dewar K."/>
            <person name="Doyle M."/>
            <person name="FitzHugh W."/>
            <person name="Funke R."/>
            <person name="Gage D."/>
            <person name="Harris K."/>
            <person name="Heaford A."/>
            <person name="Howland J."/>
            <person name="Kann L."/>
            <person name="Lehoczky J."/>
            <person name="LeVine R."/>
            <person name="McEwan P."/>
            <person name="McKernan K."/>
            <person name="Meldrim J."/>
            <person name="Mesirov J.P."/>
            <person name="Miranda C."/>
            <person name="Morris W."/>
            <person name="Naylor J."/>
            <person name="Raymond C."/>
            <person name="Rosetti M."/>
            <person name="Santos R."/>
            <person name="Sheridan A."/>
            <person name="Sougnez C."/>
            <person name="Stange-Thomann N."/>
            <person name="Stojanovic N."/>
            <person name="Subramanian A."/>
            <person name="Wyman D."/>
            <person name="Rogers J."/>
            <person name="Sulston J."/>
            <person name="Ainscough R."/>
            <person name="Beck S."/>
            <person name="Bentley D."/>
            <person name="Burton J."/>
            <person name="Clee C."/>
            <person name="Carter N."/>
            <person name="Coulson A."/>
            <person name="Deadman R."/>
            <person name="Deloukas P."/>
            <person name="Dunham A."/>
            <person name="Dunham I."/>
            <person name="Durbin R."/>
            <person name="French L."/>
            <person name="Grafham D."/>
            <person name="Gregory S."/>
            <person name="Hubbard T."/>
            <person name="Humphray S."/>
            <person name="Hunt A."/>
            <person name="Jones M."/>
            <person name="Lloyd C."/>
            <person name="McMurray A."/>
            <person name="Matthews L."/>
            <person name="Mercer S."/>
            <person name="Milne S."/>
            <person name="Mullikin J.C."/>
            <person name="Mungall A."/>
            <person name="Plumb R."/>
            <person name="Ross M."/>
            <person name="Shownkeen R."/>
            <person name="Sims S."/>
            <person name="Waterston R.H."/>
            <person name="Wilson R.K."/>
            <person name="Hillier L.W."/>
            <person name="McPherson J.D."/>
            <person name="Marra M.A."/>
            <person name="Mardis E.R."/>
            <person name="Fulton L.A."/>
            <person name="Chinwalla A.T."/>
            <person name="Pepin K.H."/>
            <person name="Gish W.R."/>
            <person name="Chissoe S.L."/>
            <person name="Wendl M.C."/>
            <person name="Delehaunty K.D."/>
            <person name="Miner T.L."/>
            <person name="Delehaunty A."/>
            <person name="Kramer J.B."/>
            <person name="Cook L.L."/>
            <person name="Fulton R.S."/>
            <person name="Johnson D.L."/>
            <person name="Minx P.J."/>
            <person name="Clifton S.W."/>
            <person name="Hawkins T."/>
            <person name="Branscomb E."/>
            <person name="Predki P."/>
            <person name="Richardson P."/>
            <person name="Wenning S."/>
            <person name="Slezak T."/>
            <person name="Doggett N."/>
            <person name="Cheng J.F."/>
            <person name="Olsen A."/>
            <person name="Lucas S."/>
            <person name="Elkin C."/>
            <person name="Uberbacher E."/>
            <person name="Frazier M."/>
            <person name="Gibbs R.A."/>
            <person name="Muzny D.M."/>
            <person name="Scherer S.E."/>
            <person name="Bouck J.B."/>
            <person name="Sodergren E.J."/>
            <person name="Worley K.C."/>
            <person name="Rives C.M."/>
            <person name="Gorrell J.H."/>
            <person name="Metzker M.L."/>
            <person name="Naylor S.L."/>
            <person name="Kucherlapati R.S."/>
            <person name="Nelson D.L."/>
            <person name="Weinstock G.M."/>
            <person name="Sakaki Y."/>
            <person name="Fujiyama A."/>
            <person name="Hattori M."/>
            <person name="Yada T."/>
            <person name="Toyoda A."/>
            <person name="Itoh T."/>
            <person name="Kawagoe C."/>
            <person name="Watanabe H."/>
            <person name="Totoki Y."/>
            <person name="Taylor T."/>
            <person name="Weissenbach J."/>
            <person name="Heilig R."/>
            <person name="Saurin W."/>
            <person name="Artiguenave F."/>
            <person name="Brottier P."/>
            <person name="Bruls T."/>
            <person name="Pelletier E."/>
            <person name="Robert C."/>
            <person name="Wincker P."/>
            <person name="Smith D.R."/>
            <person name="Doucette-Stamm L."/>
            <person name="Rubenfield M."/>
            <person name="Weinstock K."/>
            <person name="Lee H.M."/>
            <person name="Dubois J."/>
            <person name="Rosenthal A."/>
            <person name="Platzer M."/>
            <person name="Nyakatura G."/>
            <person name="Taudien S."/>
            <person name="Rump A."/>
            <person name="Yang H."/>
            <person name="Yu J."/>
            <person name="Wang J."/>
            <person name="Huang G."/>
            <person name="Gu J."/>
            <person name="Hood L."/>
            <person name="Rowen L."/>
            <person name="Madan A."/>
            <person name="Qin S."/>
            <person name="Davis R.W."/>
            <person name="Federspiel N.A."/>
            <person name="Abola A.P."/>
            <person name="Proctor M.J."/>
            <person name="Myers R.M."/>
            <person name="Schmutz J."/>
            <person name="Dickson M."/>
            <person name="Grimwood J."/>
            <person name="Cox D.R."/>
            <person name="Olson M.V."/>
            <person name="Kaul R."/>
            <person name="Raymond C."/>
            <person name="Shimizu N."/>
            <person name="Kawasaki K."/>
            <person name="Minoshima S."/>
            <person name="Evans G.A."/>
            <person name="Athanasiou M."/>
            <person name="Schultz R."/>
            <person name="Roe B.A."/>
            <person name="Chen F."/>
            <person name="Pan H."/>
            <person name="Ramser J."/>
            <person name="Lehrach H."/>
            <person name="Reinhardt R."/>
            <person name="McCombie W.R."/>
            <person name="de la Bastide M."/>
            <person name="Dedhia N."/>
            <person name="Blocker H."/>
            <person name="Hornischer K."/>
            <person name="Nordsiek G."/>
            <person name="Agarwala R."/>
            <person name="Aravind L."/>
            <person name="Bailey J.A."/>
            <person name="Bateman A."/>
            <person name="Batzoglou S."/>
            <person name="Birney E."/>
            <person name="Bork P."/>
            <person name="Brown D.G."/>
            <person name="Burge C.B."/>
            <person name="Cerutti L."/>
            <person name="Chen H.C."/>
            <person name="Church D."/>
            <person name="Clamp M."/>
            <person name="Copley R.R."/>
            <person name="Doerks T."/>
            <person name="Eddy S.R."/>
            <person name="Eichler E.E."/>
            <person name="Furey T.S."/>
            <person name="Galagan J."/>
            <person name="Gilbert J.G."/>
            <person name="Harmon C."/>
            <person name="Hayashizaki Y."/>
            <person name="Haussler D."/>
            <person name="Hermjakob H."/>
            <person name="Hokamp K."/>
            <person name="Jang W."/>
            <person name="Johnson L.S."/>
            <person name="Jones T.A."/>
            <person name="Kasif S."/>
            <person name="Kaspryzk A."/>
            <person name="Kennedy S."/>
            <person name="Kent W.J."/>
            <person name="Kitts P."/>
            <person name="Koonin E.V."/>
            <person name="Korf I."/>
            <person name="Kulp D."/>
            <person name="Lancet D."/>
            <person name="Lowe T.M."/>
            <person name="McLysaght A."/>
            <person name="Mikkelsen T."/>
            <person name="Moran J.V."/>
            <person name="Mulder N."/>
            <person name="Pollara V.J."/>
            <person name="Ponting C.P."/>
            <person name="Schuler G."/>
            <person name="Schultz J."/>
            <person name="Slater G."/>
            <person name="Smit A.F."/>
            <person name="Stupka E."/>
            <person name="Szustakowski J."/>
            <person name="Thierry-Mieg D."/>
            <person name="Thierry-Mieg J."/>
            <person name="Wagner L."/>
            <person name="Wallis J."/>
            <person name="Wheeler R."/>
            <person name="Williams A."/>
            <person name="Wolf Y.I."/>
            <person name="Wolfe K.H."/>
            <person name="Yang S.P."/>
            <person name="Yeh R.F."/>
            <person name="Collins F."/>
            <person name="Guyer M.S."/>
            <person name="Peterson J."/>
            <person name="Felsenfeld A."/>
            <person name="Wetterstrand K.A."/>
            <person name="Patrinos A."/>
            <person name="Morgan M.J."/>
            <person name="de Jong P."/>
            <person name="Catanese J.J."/>
            <person name="Osoegawa K."/>
            <person name="Shizuya H."/>
            <person name="Choi S."/>
            <person name="Chen Y.J."/>
        </authorList>
    </citation>
    <scope>NUCLEOTIDE SEQUENCE [LARGE SCALE GENOMIC DNA]</scope>
</reference>
<dbReference type="Ensembl" id="ENST00000479729.1">
    <property type="protein sequence ID" value="ENSP00000480825.1"/>
    <property type="gene ID" value="ENSG00000151923.18"/>
</dbReference>
<name>A0A087WX93_HUMAN</name>
<dbReference type="ChiTaRS" id="TIAL1">
    <property type="organism name" value="human"/>
</dbReference>
<proteinExistence type="evidence at protein level"/>
<dbReference type="MassIVE" id="A0A087WX93"/>
<keyword evidence="3 4" id="KW-1267">Proteomics identification</keyword>
<evidence type="ECO:0007829" key="4">
    <source>
        <dbReference type="ProteomicsDB" id="A0A087WX93"/>
    </source>
</evidence>